<dbReference type="Proteomes" id="UP000537126">
    <property type="component" value="Unassembled WGS sequence"/>
</dbReference>
<dbReference type="InterPro" id="IPR037121">
    <property type="entry name" value="Ribosomal_bL25_C"/>
</dbReference>
<dbReference type="GO" id="GO:0022625">
    <property type="term" value="C:cytosolic large ribosomal subunit"/>
    <property type="evidence" value="ECO:0007669"/>
    <property type="project" value="TreeGrafter"/>
</dbReference>
<feature type="domain" description="Large ribosomal subunit protein bL25 L25" evidence="6">
    <location>
        <begin position="8"/>
        <end position="90"/>
    </location>
</feature>
<organism evidence="8 9">
    <name type="scientific">Thermonema lapsum</name>
    <dbReference type="NCBI Taxonomy" id="28195"/>
    <lineage>
        <taxon>Bacteria</taxon>
        <taxon>Pseudomonadati</taxon>
        <taxon>Bacteroidota</taxon>
        <taxon>Cytophagia</taxon>
        <taxon>Cytophagales</taxon>
        <taxon>Thermonemataceae</taxon>
        <taxon>Thermonema</taxon>
    </lineage>
</organism>
<evidence type="ECO:0000256" key="4">
    <source>
        <dbReference type="ARBA" id="ARBA00023274"/>
    </source>
</evidence>
<reference evidence="8 9" key="1">
    <citation type="submission" date="2020-03" db="EMBL/GenBank/DDBJ databases">
        <title>Genomic Encyclopedia of Type Strains, Phase IV (KMG-IV): sequencing the most valuable type-strain genomes for metagenomic binning, comparative biology and taxonomic classification.</title>
        <authorList>
            <person name="Goeker M."/>
        </authorList>
    </citation>
    <scope>NUCLEOTIDE SEQUENCE [LARGE SCALE GENOMIC DNA]</scope>
    <source>
        <strain evidence="8 9">DSM 5718</strain>
    </source>
</reference>
<dbReference type="GO" id="GO:0006412">
    <property type="term" value="P:translation"/>
    <property type="evidence" value="ECO:0007669"/>
    <property type="project" value="UniProtKB-UniRule"/>
</dbReference>
<dbReference type="Gene3D" id="2.170.120.20">
    <property type="entry name" value="Ribosomal protein L25, beta domain"/>
    <property type="match status" value="1"/>
</dbReference>
<evidence type="ECO:0000256" key="1">
    <source>
        <dbReference type="ARBA" id="ARBA00022730"/>
    </source>
</evidence>
<dbReference type="EMBL" id="JAASRN010000001">
    <property type="protein sequence ID" value="NIK73309.1"/>
    <property type="molecule type" value="Genomic_DNA"/>
</dbReference>
<feature type="domain" description="Large ribosomal subunit protein bL25 beta" evidence="7">
    <location>
        <begin position="99"/>
        <end position="180"/>
    </location>
</feature>
<keyword evidence="9" id="KW-1185">Reference proteome</keyword>
<protein>
    <recommendedName>
        <fullName evidence="5">Large ribosomal subunit protein bL25</fullName>
    </recommendedName>
    <alternativeName>
        <fullName evidence="5">General stress protein CTC</fullName>
    </alternativeName>
</protein>
<evidence type="ECO:0000256" key="5">
    <source>
        <dbReference type="HAMAP-Rule" id="MF_01334"/>
    </source>
</evidence>
<keyword evidence="2 5" id="KW-0694">RNA-binding</keyword>
<dbReference type="Pfam" id="PF01386">
    <property type="entry name" value="Ribosomal_L25p"/>
    <property type="match status" value="1"/>
</dbReference>
<dbReference type="InterPro" id="IPR029751">
    <property type="entry name" value="Ribosomal_L25_dom"/>
</dbReference>
<dbReference type="GO" id="GO:0008097">
    <property type="term" value="F:5S rRNA binding"/>
    <property type="evidence" value="ECO:0007669"/>
    <property type="project" value="InterPro"/>
</dbReference>
<evidence type="ECO:0000259" key="7">
    <source>
        <dbReference type="Pfam" id="PF14693"/>
    </source>
</evidence>
<accession>A0A846MPB2</accession>
<dbReference type="InterPro" id="IPR020057">
    <property type="entry name" value="Ribosomal_bL25_b-dom"/>
</dbReference>
<dbReference type="HAMAP" id="MF_01334">
    <property type="entry name" value="Ribosomal_bL25_CTC"/>
    <property type="match status" value="1"/>
</dbReference>
<evidence type="ECO:0000256" key="2">
    <source>
        <dbReference type="ARBA" id="ARBA00022884"/>
    </source>
</evidence>
<dbReference type="Gene3D" id="2.40.240.10">
    <property type="entry name" value="Ribosomal Protein L25, Chain P"/>
    <property type="match status" value="1"/>
</dbReference>
<keyword evidence="1 5" id="KW-0699">rRNA-binding</keyword>
<dbReference type="RefSeq" id="WP_166918565.1">
    <property type="nucleotide sequence ID" value="NZ_JAASRN010000001.1"/>
</dbReference>
<dbReference type="Pfam" id="PF14693">
    <property type="entry name" value="Ribosomal_TL5_C"/>
    <property type="match status" value="1"/>
</dbReference>
<evidence type="ECO:0000259" key="6">
    <source>
        <dbReference type="Pfam" id="PF01386"/>
    </source>
</evidence>
<evidence type="ECO:0000256" key="3">
    <source>
        <dbReference type="ARBA" id="ARBA00022980"/>
    </source>
</evidence>
<dbReference type="InterPro" id="IPR001021">
    <property type="entry name" value="Ribosomal_bL25_long"/>
</dbReference>
<keyword evidence="3 5" id="KW-0689">Ribosomal protein</keyword>
<dbReference type="PANTHER" id="PTHR33284:SF1">
    <property type="entry name" value="RIBOSOMAL PROTEIN L25_GLN-TRNA SYNTHETASE, ANTI-CODON-BINDING DOMAIN-CONTAINING PROTEIN"/>
    <property type="match status" value="1"/>
</dbReference>
<dbReference type="InterPro" id="IPR020056">
    <property type="entry name" value="Rbsml_bL25/Gln-tRNA_synth_N"/>
</dbReference>
<sequence length="193" mass="21589">MRTVEIVGYKRNELGSSSAKKLRVEGYVPCVLYGGEETIHFYAPMSLFKDLVYTPEVAFVKLNIEGDEYDAILQQAQFHPVADYITHADFLLLREDRPVKMEIPVKVVGTSIGVQKGGKAEIKLRKLKVKALPKNMPQYVEVDISHLDLGKSVKVKDLNPENYTILNSPQIPVVSIAIPRALRSKQAQEAPAK</sequence>
<comment type="function">
    <text evidence="5">This is one of the proteins that binds to the 5S RNA in the ribosome where it forms part of the central protuberance.</text>
</comment>
<evidence type="ECO:0000313" key="8">
    <source>
        <dbReference type="EMBL" id="NIK73309.1"/>
    </source>
</evidence>
<dbReference type="AlphaFoldDB" id="A0A846MPB2"/>
<dbReference type="NCBIfam" id="NF004132">
    <property type="entry name" value="PRK05618.2-2"/>
    <property type="match status" value="1"/>
</dbReference>
<keyword evidence="4 5" id="KW-0687">Ribonucleoprotein</keyword>
<dbReference type="InterPro" id="IPR020930">
    <property type="entry name" value="Ribosomal_uL5_bac-type"/>
</dbReference>
<dbReference type="SUPFAM" id="SSF50715">
    <property type="entry name" value="Ribosomal protein L25-like"/>
    <property type="match status" value="1"/>
</dbReference>
<comment type="similarity">
    <text evidence="5">Belongs to the bacterial ribosomal protein bL25 family. CTC subfamily.</text>
</comment>
<comment type="caution">
    <text evidence="8">The sequence shown here is derived from an EMBL/GenBank/DDBJ whole genome shotgun (WGS) entry which is preliminary data.</text>
</comment>
<dbReference type="InterPro" id="IPR011035">
    <property type="entry name" value="Ribosomal_bL25/Gln-tRNA_synth"/>
</dbReference>
<gene>
    <name evidence="5" type="primary">rplY</name>
    <name evidence="5" type="synonym">ctc</name>
    <name evidence="8" type="ORF">FHS56_000795</name>
</gene>
<dbReference type="GO" id="GO:0003735">
    <property type="term" value="F:structural constituent of ribosome"/>
    <property type="evidence" value="ECO:0007669"/>
    <property type="project" value="InterPro"/>
</dbReference>
<comment type="subunit">
    <text evidence="5">Part of the 50S ribosomal subunit; part of the 5S rRNA/L5/L18/L25 subcomplex. Contacts the 5S rRNA. Binds to the 5S rRNA independently of L5 and L18.</text>
</comment>
<dbReference type="CDD" id="cd00495">
    <property type="entry name" value="Ribosomal_L25_TL5_CTC"/>
    <property type="match status" value="1"/>
</dbReference>
<name>A0A846MPB2_9BACT</name>
<proteinExistence type="inferred from homology"/>
<evidence type="ECO:0000313" key="9">
    <source>
        <dbReference type="Proteomes" id="UP000537126"/>
    </source>
</evidence>
<dbReference type="PANTHER" id="PTHR33284">
    <property type="entry name" value="RIBOSOMAL PROTEIN L25/GLN-TRNA SYNTHETASE, ANTI-CODON-BINDING DOMAIN-CONTAINING PROTEIN"/>
    <property type="match status" value="1"/>
</dbReference>
<dbReference type="NCBIfam" id="TIGR00731">
    <property type="entry name" value="bL25_bact_ctc"/>
    <property type="match status" value="1"/>
</dbReference>